<keyword evidence="2" id="KW-0472">Membrane</keyword>
<dbReference type="AlphaFoldDB" id="K1STQ0"/>
<feature type="non-terminal residue" evidence="3">
    <location>
        <position position="210"/>
    </location>
</feature>
<keyword evidence="2" id="KW-0812">Transmembrane</keyword>
<proteinExistence type="predicted"/>
<feature type="region of interest" description="Disordered" evidence="1">
    <location>
        <begin position="61"/>
        <end position="94"/>
    </location>
</feature>
<accession>K1STQ0</accession>
<sequence>MQENKQDKYEFISEKIKEKPVNKKKLVYHVCFVVLLAVLFGIVASVTFVLCQPKMDDLLHPKEDPTITIPKDEPEQETETEEPDTETETNEPGSEPLIVYEQLTLADFQALQNEMYAIGKQANKFIVAVTGVKSNTDWFNNAYESKGQGSGIIIANSGQELLILTERKVIAGASSVYVTFVNDTSVEASIKKYDGNTGITVLSVPVDEID</sequence>
<gene>
    <name evidence="3" type="ORF">OBE_07173</name>
</gene>
<name>K1STQ0_9ZZZZ</name>
<dbReference type="EMBL" id="AJWZ01004929">
    <property type="protein sequence ID" value="EKC64002.1"/>
    <property type="molecule type" value="Genomic_DNA"/>
</dbReference>
<organism evidence="3">
    <name type="scientific">human gut metagenome</name>
    <dbReference type="NCBI Taxonomy" id="408170"/>
    <lineage>
        <taxon>unclassified sequences</taxon>
        <taxon>metagenomes</taxon>
        <taxon>organismal metagenomes</taxon>
    </lineage>
</organism>
<protein>
    <submittedName>
        <fullName evidence="3">PDZ domain protein</fullName>
    </submittedName>
</protein>
<feature type="compositionally biased region" description="Basic and acidic residues" evidence="1">
    <location>
        <begin position="61"/>
        <end position="73"/>
    </location>
</feature>
<evidence type="ECO:0000256" key="2">
    <source>
        <dbReference type="SAM" id="Phobius"/>
    </source>
</evidence>
<dbReference type="InterPro" id="IPR009003">
    <property type="entry name" value="Peptidase_S1_PA"/>
</dbReference>
<feature type="transmembrane region" description="Helical" evidence="2">
    <location>
        <begin position="26"/>
        <end position="50"/>
    </location>
</feature>
<dbReference type="Gene3D" id="2.40.10.10">
    <property type="entry name" value="Trypsin-like serine proteases"/>
    <property type="match status" value="1"/>
</dbReference>
<evidence type="ECO:0000313" key="3">
    <source>
        <dbReference type="EMBL" id="EKC64002.1"/>
    </source>
</evidence>
<comment type="caution">
    <text evidence="3">The sequence shown here is derived from an EMBL/GenBank/DDBJ whole genome shotgun (WGS) entry which is preliminary data.</text>
</comment>
<dbReference type="InterPro" id="IPR043504">
    <property type="entry name" value="Peptidase_S1_PA_chymotrypsin"/>
</dbReference>
<dbReference type="SUPFAM" id="SSF50494">
    <property type="entry name" value="Trypsin-like serine proteases"/>
    <property type="match status" value="1"/>
</dbReference>
<keyword evidence="2" id="KW-1133">Transmembrane helix</keyword>
<feature type="compositionally biased region" description="Acidic residues" evidence="1">
    <location>
        <begin position="74"/>
        <end position="89"/>
    </location>
</feature>
<reference evidence="3" key="1">
    <citation type="journal article" date="2013" name="Environ. Microbiol.">
        <title>Microbiota from the distal guts of lean and obese adolescents exhibit partial functional redundancy besides clear differences in community structure.</title>
        <authorList>
            <person name="Ferrer M."/>
            <person name="Ruiz A."/>
            <person name="Lanza F."/>
            <person name="Haange S.B."/>
            <person name="Oberbach A."/>
            <person name="Till H."/>
            <person name="Bargiela R."/>
            <person name="Campoy C."/>
            <person name="Segura M.T."/>
            <person name="Richter M."/>
            <person name="von Bergen M."/>
            <person name="Seifert J."/>
            <person name="Suarez A."/>
        </authorList>
    </citation>
    <scope>NUCLEOTIDE SEQUENCE</scope>
</reference>
<evidence type="ECO:0000256" key="1">
    <source>
        <dbReference type="SAM" id="MobiDB-lite"/>
    </source>
</evidence>